<protein>
    <submittedName>
        <fullName evidence="1">Uncharacterized protein</fullName>
    </submittedName>
</protein>
<dbReference type="EMBL" id="BARU01018324">
    <property type="protein sequence ID" value="GAH55140.1"/>
    <property type="molecule type" value="Genomic_DNA"/>
</dbReference>
<organism evidence="1">
    <name type="scientific">marine sediment metagenome</name>
    <dbReference type="NCBI Taxonomy" id="412755"/>
    <lineage>
        <taxon>unclassified sequences</taxon>
        <taxon>metagenomes</taxon>
        <taxon>ecological metagenomes</taxon>
    </lineage>
</organism>
<reference evidence="1" key="1">
    <citation type="journal article" date="2014" name="Front. Microbiol.">
        <title>High frequency of phylogenetically diverse reductive dehalogenase-homologous genes in deep subseafloor sedimentary metagenomes.</title>
        <authorList>
            <person name="Kawai M."/>
            <person name="Futagami T."/>
            <person name="Toyoda A."/>
            <person name="Takaki Y."/>
            <person name="Nishi S."/>
            <person name="Hori S."/>
            <person name="Arai W."/>
            <person name="Tsubouchi T."/>
            <person name="Morono Y."/>
            <person name="Uchiyama I."/>
            <person name="Ito T."/>
            <person name="Fujiyama A."/>
            <person name="Inagaki F."/>
            <person name="Takami H."/>
        </authorList>
    </citation>
    <scope>NUCLEOTIDE SEQUENCE</scope>
    <source>
        <strain evidence="1">Expedition CK06-06</strain>
    </source>
</reference>
<gene>
    <name evidence="1" type="ORF">S03H2_30297</name>
</gene>
<dbReference type="AlphaFoldDB" id="X1HDK1"/>
<sequence>MTSLHFFAPEWEGLIFFKGGMLSGVRRSARLRFSWRTLRGKFKQREADLEIQIRFKTRTHDGGKNWRIINPIRSRKKVLPKSM</sequence>
<evidence type="ECO:0000313" key="1">
    <source>
        <dbReference type="EMBL" id="GAH55140.1"/>
    </source>
</evidence>
<accession>X1HDK1</accession>
<comment type="caution">
    <text evidence="1">The sequence shown here is derived from an EMBL/GenBank/DDBJ whole genome shotgun (WGS) entry which is preliminary data.</text>
</comment>
<name>X1HDK1_9ZZZZ</name>
<proteinExistence type="predicted"/>